<sequence>MIGLARRQHVIQSRRSSRGSVSAAPPVSSSVAPLKPGREGCLTGVAYPIDILKQYRDGRARWMGLAILDFDPFYTSLYFRRNGLFGGRSDGIHDSLLHVPDVVRSSTTLPRMYAKRDPR</sequence>
<evidence type="ECO:0000256" key="1">
    <source>
        <dbReference type="SAM" id="MobiDB-lite"/>
    </source>
</evidence>
<feature type="region of interest" description="Disordered" evidence="1">
    <location>
        <begin position="12"/>
        <end position="37"/>
    </location>
</feature>
<dbReference type="InParanoid" id="A0A0C3NI45"/>
<feature type="compositionally biased region" description="Low complexity" evidence="1">
    <location>
        <begin position="18"/>
        <end position="33"/>
    </location>
</feature>
<protein>
    <submittedName>
        <fullName evidence="2">Uncharacterized protein</fullName>
    </submittedName>
</protein>
<gene>
    <name evidence="2" type="ORF">M404DRAFT_1007630</name>
</gene>
<dbReference type="HOGENOM" id="CLU_2062417_0_0_1"/>
<evidence type="ECO:0000313" key="2">
    <source>
        <dbReference type="EMBL" id="KIN95330.1"/>
    </source>
</evidence>
<dbReference type="AlphaFoldDB" id="A0A0C3NI45"/>
<reference evidence="3" key="2">
    <citation type="submission" date="2015-01" db="EMBL/GenBank/DDBJ databases">
        <title>Evolutionary Origins and Diversification of the Mycorrhizal Mutualists.</title>
        <authorList>
            <consortium name="DOE Joint Genome Institute"/>
            <consortium name="Mycorrhizal Genomics Consortium"/>
            <person name="Kohler A."/>
            <person name="Kuo A."/>
            <person name="Nagy L.G."/>
            <person name="Floudas D."/>
            <person name="Copeland A."/>
            <person name="Barry K.W."/>
            <person name="Cichocki N."/>
            <person name="Veneault-Fourrey C."/>
            <person name="LaButti K."/>
            <person name="Lindquist E.A."/>
            <person name="Lipzen A."/>
            <person name="Lundell T."/>
            <person name="Morin E."/>
            <person name="Murat C."/>
            <person name="Riley R."/>
            <person name="Ohm R."/>
            <person name="Sun H."/>
            <person name="Tunlid A."/>
            <person name="Henrissat B."/>
            <person name="Grigoriev I.V."/>
            <person name="Hibbett D.S."/>
            <person name="Martin F."/>
        </authorList>
    </citation>
    <scope>NUCLEOTIDE SEQUENCE [LARGE SCALE GENOMIC DNA]</scope>
    <source>
        <strain evidence="3">Marx 270</strain>
    </source>
</reference>
<dbReference type="EMBL" id="KN832070">
    <property type="protein sequence ID" value="KIN95330.1"/>
    <property type="molecule type" value="Genomic_DNA"/>
</dbReference>
<accession>A0A0C3NI45</accession>
<evidence type="ECO:0000313" key="3">
    <source>
        <dbReference type="Proteomes" id="UP000054217"/>
    </source>
</evidence>
<dbReference type="Proteomes" id="UP000054217">
    <property type="component" value="Unassembled WGS sequence"/>
</dbReference>
<keyword evidence="3" id="KW-1185">Reference proteome</keyword>
<organism evidence="2 3">
    <name type="scientific">Pisolithus tinctorius Marx 270</name>
    <dbReference type="NCBI Taxonomy" id="870435"/>
    <lineage>
        <taxon>Eukaryota</taxon>
        <taxon>Fungi</taxon>
        <taxon>Dikarya</taxon>
        <taxon>Basidiomycota</taxon>
        <taxon>Agaricomycotina</taxon>
        <taxon>Agaricomycetes</taxon>
        <taxon>Agaricomycetidae</taxon>
        <taxon>Boletales</taxon>
        <taxon>Sclerodermatineae</taxon>
        <taxon>Pisolithaceae</taxon>
        <taxon>Pisolithus</taxon>
    </lineage>
</organism>
<proteinExistence type="predicted"/>
<reference evidence="2 3" key="1">
    <citation type="submission" date="2014-04" db="EMBL/GenBank/DDBJ databases">
        <authorList>
            <consortium name="DOE Joint Genome Institute"/>
            <person name="Kuo A."/>
            <person name="Kohler A."/>
            <person name="Costa M.D."/>
            <person name="Nagy L.G."/>
            <person name="Floudas D."/>
            <person name="Copeland A."/>
            <person name="Barry K.W."/>
            <person name="Cichocki N."/>
            <person name="Veneault-Fourrey C."/>
            <person name="LaButti K."/>
            <person name="Lindquist E.A."/>
            <person name="Lipzen A."/>
            <person name="Lundell T."/>
            <person name="Morin E."/>
            <person name="Murat C."/>
            <person name="Sun H."/>
            <person name="Tunlid A."/>
            <person name="Henrissat B."/>
            <person name="Grigoriev I.V."/>
            <person name="Hibbett D.S."/>
            <person name="Martin F."/>
            <person name="Nordberg H.P."/>
            <person name="Cantor M.N."/>
            <person name="Hua S.X."/>
        </authorList>
    </citation>
    <scope>NUCLEOTIDE SEQUENCE [LARGE SCALE GENOMIC DNA]</scope>
    <source>
        <strain evidence="2 3">Marx 270</strain>
    </source>
</reference>
<name>A0A0C3NI45_PISTI</name>